<gene>
    <name evidence="2" type="ORF">E1292_15900</name>
</gene>
<name>A0A4R4VSE1_9ACTN</name>
<dbReference type="EMBL" id="SMKO01000034">
    <property type="protein sequence ID" value="TDD06153.1"/>
    <property type="molecule type" value="Genomic_DNA"/>
</dbReference>
<sequence length="234" mass="24392">MSDGFKIPIPGGTPSPWQPGDEGGDLRNVQYLTLAMLVFSAYVFPHLEKAVLSYGLTVPTDPQLVHRSADGWSSFGGGVHAAGRTAQQQHDSVAQASWQAPERDLYEQRMDSYVLASDTASDSAQTLSTILRWVANIQTASIYLGLLSAAAIAATAAKSLLMGPGGRLYGHLVAKSAAASIEGRVRQLQRFLATAAVSVGLAAAGAVTAEFTLTDGLKLSYGAGRPEGGSTADV</sequence>
<protein>
    <submittedName>
        <fullName evidence="2">Uncharacterized protein</fullName>
    </submittedName>
</protein>
<evidence type="ECO:0000313" key="2">
    <source>
        <dbReference type="EMBL" id="TDD06153.1"/>
    </source>
</evidence>
<feature type="region of interest" description="Disordered" evidence="1">
    <location>
        <begin position="1"/>
        <end position="22"/>
    </location>
</feature>
<evidence type="ECO:0000256" key="1">
    <source>
        <dbReference type="SAM" id="MobiDB-lite"/>
    </source>
</evidence>
<comment type="caution">
    <text evidence="2">The sequence shown here is derived from an EMBL/GenBank/DDBJ whole genome shotgun (WGS) entry which is preliminary data.</text>
</comment>
<evidence type="ECO:0000313" key="3">
    <source>
        <dbReference type="Proteomes" id="UP000295258"/>
    </source>
</evidence>
<organism evidence="2 3">
    <name type="scientific">Nonomuraea deserti</name>
    <dbReference type="NCBI Taxonomy" id="1848322"/>
    <lineage>
        <taxon>Bacteria</taxon>
        <taxon>Bacillati</taxon>
        <taxon>Actinomycetota</taxon>
        <taxon>Actinomycetes</taxon>
        <taxon>Streptosporangiales</taxon>
        <taxon>Streptosporangiaceae</taxon>
        <taxon>Nonomuraea</taxon>
    </lineage>
</organism>
<dbReference type="RefSeq" id="WP_132595939.1">
    <property type="nucleotide sequence ID" value="NZ_SMKO01000034.1"/>
</dbReference>
<proteinExistence type="predicted"/>
<keyword evidence="3" id="KW-1185">Reference proteome</keyword>
<accession>A0A4R4VSE1</accession>
<dbReference type="Proteomes" id="UP000295258">
    <property type="component" value="Unassembled WGS sequence"/>
</dbReference>
<reference evidence="2 3" key="1">
    <citation type="submission" date="2019-03" db="EMBL/GenBank/DDBJ databases">
        <title>Draft genome sequences of novel Actinobacteria.</title>
        <authorList>
            <person name="Sahin N."/>
            <person name="Ay H."/>
            <person name="Saygin H."/>
        </authorList>
    </citation>
    <scope>NUCLEOTIDE SEQUENCE [LARGE SCALE GENOMIC DNA]</scope>
    <source>
        <strain evidence="2 3">KC310</strain>
    </source>
</reference>
<dbReference type="AlphaFoldDB" id="A0A4R4VSE1"/>